<dbReference type="Gene3D" id="1.10.510.10">
    <property type="entry name" value="Transferase(Phosphotransferase) domain 1"/>
    <property type="match status" value="1"/>
</dbReference>
<proteinExistence type="inferred from homology"/>
<evidence type="ECO:0000256" key="13">
    <source>
        <dbReference type="ARBA" id="ARBA00048367"/>
    </source>
</evidence>
<evidence type="ECO:0000256" key="3">
    <source>
        <dbReference type="ARBA" id="ARBA00022527"/>
    </source>
</evidence>
<dbReference type="GO" id="GO:0007165">
    <property type="term" value="P:signal transduction"/>
    <property type="evidence" value="ECO:0007669"/>
    <property type="project" value="TreeGrafter"/>
</dbReference>
<dbReference type="SUPFAM" id="SSF48371">
    <property type="entry name" value="ARM repeat"/>
    <property type="match status" value="1"/>
</dbReference>
<evidence type="ECO:0000256" key="2">
    <source>
        <dbReference type="ARBA" id="ARBA00012425"/>
    </source>
</evidence>
<reference evidence="18 19" key="1">
    <citation type="submission" date="2016-02" db="EMBL/GenBank/DDBJ databases">
        <title>Genome analysis of coral dinoflagellate symbionts highlights evolutionary adaptations to a symbiotic lifestyle.</title>
        <authorList>
            <person name="Aranda M."/>
            <person name="Li Y."/>
            <person name="Liew Y.J."/>
            <person name="Baumgarten S."/>
            <person name="Simakov O."/>
            <person name="Wilson M."/>
            <person name="Piel J."/>
            <person name="Ashoor H."/>
            <person name="Bougouffa S."/>
            <person name="Bajic V.B."/>
            <person name="Ryu T."/>
            <person name="Ravasi T."/>
            <person name="Bayer T."/>
            <person name="Micklem G."/>
            <person name="Kim H."/>
            <person name="Bhak J."/>
            <person name="Lajeunesse T.C."/>
            <person name="Voolstra C.R."/>
        </authorList>
    </citation>
    <scope>NUCLEOTIDE SEQUENCE [LARGE SCALE GENOMIC DNA]</scope>
    <source>
        <strain evidence="18 19">CCMP2467</strain>
    </source>
</reference>
<dbReference type="Pfam" id="PF13475">
    <property type="entry name" value="DUF4116"/>
    <property type="match status" value="1"/>
</dbReference>
<dbReference type="FunFam" id="1.10.510.10:FF:000624">
    <property type="entry name" value="Mitogen-activated protein kinase"/>
    <property type="match status" value="1"/>
</dbReference>
<dbReference type="GO" id="GO:0030332">
    <property type="term" value="F:cyclin binding"/>
    <property type="evidence" value="ECO:0007669"/>
    <property type="project" value="TreeGrafter"/>
</dbReference>
<dbReference type="Gene3D" id="3.30.200.20">
    <property type="entry name" value="Phosphorylase Kinase, domain 1"/>
    <property type="match status" value="1"/>
</dbReference>
<keyword evidence="6 18" id="KW-0418">Kinase</keyword>
<feature type="repeat" description="HEAT" evidence="14">
    <location>
        <begin position="133"/>
        <end position="171"/>
    </location>
</feature>
<dbReference type="GO" id="GO:0005524">
    <property type="term" value="F:ATP binding"/>
    <property type="evidence" value="ECO:0007669"/>
    <property type="project" value="UniProtKB-UniRule"/>
</dbReference>
<dbReference type="EC" id="2.7.11.22" evidence="2"/>
<keyword evidence="4" id="KW-0808">Transferase</keyword>
<keyword evidence="3" id="KW-0723">Serine/threonine-protein kinase</keyword>
<keyword evidence="7 15" id="KW-0067">ATP-binding</keyword>
<dbReference type="GO" id="GO:0010389">
    <property type="term" value="P:regulation of G2/M transition of mitotic cell cycle"/>
    <property type="evidence" value="ECO:0007669"/>
    <property type="project" value="TreeGrafter"/>
</dbReference>
<dbReference type="Gene3D" id="1.25.10.10">
    <property type="entry name" value="Leucine-rich Repeat Variant"/>
    <property type="match status" value="1"/>
</dbReference>
<keyword evidence="19" id="KW-1185">Reference proteome</keyword>
<dbReference type="InterPro" id="IPR008271">
    <property type="entry name" value="Ser/Thr_kinase_AS"/>
</dbReference>
<evidence type="ECO:0000256" key="10">
    <source>
        <dbReference type="ARBA" id="ARBA00041902"/>
    </source>
</evidence>
<dbReference type="PANTHER" id="PTHR24056">
    <property type="entry name" value="CELL DIVISION PROTEIN KINASE"/>
    <property type="match status" value="1"/>
</dbReference>
<dbReference type="GO" id="GO:0010468">
    <property type="term" value="P:regulation of gene expression"/>
    <property type="evidence" value="ECO:0007669"/>
    <property type="project" value="TreeGrafter"/>
</dbReference>
<dbReference type="PANTHER" id="PTHR24056:SF254">
    <property type="entry name" value="CYCLIN-DEPENDENT KINASE 2"/>
    <property type="match status" value="1"/>
</dbReference>
<dbReference type="PROSITE" id="PS00108">
    <property type="entry name" value="PROTEIN_KINASE_ST"/>
    <property type="match status" value="1"/>
</dbReference>
<dbReference type="Pfam" id="PF00069">
    <property type="entry name" value="Pkinase"/>
    <property type="match status" value="1"/>
</dbReference>
<sequence length="992" mass="109376">MHGSCLDWDSRQYPRPCHKKCERIIGPAGVNCFFSLRLIFCLSVRDPLILIQRARPAAARHHNAPTADREQAMADLAGYAAARGQEEAPEMAETPRSLDLPQFLNMLQCRDAAQRVAALESVNHGIFQTDTNLFRKVVPMLNDPVWDVKRAAVHLLSELGPLFDDSTTESLNRLLFHYDPVVQLMIAYVLKNVEGADDYFRQVLSDRTIAQASVGRFGGILEFLGADFKDDREIVMTAVSQDGRSLKHAKQDFRDDEEVVLAAVAQNGSAVHCANQDIIDRHAGLRALCEGRGISLCGDYLVMNQIGKGVYGEVTRAEHMITENVVAIKKLHYDQEDVLKNGISPQTLREVALLRKLKHPNVVRMIDVMYVGLFDLRLVFDLHPTDLHKELVILKQNSQRMPIEQVRRYAANILDGLEACHGRNLLHRDLKPQNILLGDDGQLKIADFGLARSMVLRPCTTEVITLWYRCPELLLGENRYGFEVDCWSAGCVIAEMSTSRALFPGDSEIGTLFKIFQLLGTPSDTNWPEGTKLYNFKDRFPKWPGTGLAPILEVQPELLNCGGDDLLSGPGHTLLELAARHAGLPPVPLTLKSFQVRPAMALSGGELIYVVLKGEEGEACPVCGWVVELADDEVIVGTAVTPATARIPGSVEGASGSEKLRFIKIPRASVTTSQPQTWKGNHPHELPSWVSSRACWRAAGAKDLESSEADAQPAAAGKKSSKKGLSQELRDLSHFFGDGDDSESDEDDEIGQATQEEPRKKKKQEIDVQALLADGLAKGQSASEMLPLALLAMVVKKGKESKAKNSSHHGGFSSDSESDEADFSKSGMKAVVSLNKLHARIKNRPAKIYQEFEREIVEDMGIVAGQAWTIRDYLKKQAWGKFKGIFRCAVMDAAAYEMLRAGETESATEQMAQNMKAKLQAVMSGGDWEAGWLLTGLADPLSRREFAGSKQEMAVVSGYLEALSKLKKKVREAGQGNHGDEEDDEGGKSHRK</sequence>
<evidence type="ECO:0000256" key="14">
    <source>
        <dbReference type="PROSITE-ProRule" id="PRU00103"/>
    </source>
</evidence>
<dbReference type="InterPro" id="IPR000719">
    <property type="entry name" value="Prot_kinase_dom"/>
</dbReference>
<evidence type="ECO:0000256" key="5">
    <source>
        <dbReference type="ARBA" id="ARBA00022741"/>
    </source>
</evidence>
<dbReference type="GO" id="GO:0005737">
    <property type="term" value="C:cytoplasm"/>
    <property type="evidence" value="ECO:0007669"/>
    <property type="project" value="TreeGrafter"/>
</dbReference>
<feature type="compositionally biased region" description="Acidic residues" evidence="16">
    <location>
        <begin position="738"/>
        <end position="750"/>
    </location>
</feature>
<name>A0A1Q9CX35_SYMMI</name>
<evidence type="ECO:0000259" key="17">
    <source>
        <dbReference type="PROSITE" id="PS50011"/>
    </source>
</evidence>
<comment type="subunit">
    <text evidence="8">May form a complex composed of at least the catalytic subunit CRK2 and a cyclin.</text>
</comment>
<dbReference type="GO" id="GO:0005634">
    <property type="term" value="C:nucleus"/>
    <property type="evidence" value="ECO:0007669"/>
    <property type="project" value="TreeGrafter"/>
</dbReference>
<evidence type="ECO:0000313" key="19">
    <source>
        <dbReference type="Proteomes" id="UP000186817"/>
    </source>
</evidence>
<dbReference type="InterPro" id="IPR021133">
    <property type="entry name" value="HEAT_type_2"/>
</dbReference>
<evidence type="ECO:0000256" key="11">
    <source>
        <dbReference type="ARBA" id="ARBA00042858"/>
    </source>
</evidence>
<organism evidence="18 19">
    <name type="scientific">Symbiodinium microadriaticum</name>
    <name type="common">Dinoflagellate</name>
    <name type="synonym">Zooxanthella microadriatica</name>
    <dbReference type="NCBI Taxonomy" id="2951"/>
    <lineage>
        <taxon>Eukaryota</taxon>
        <taxon>Sar</taxon>
        <taxon>Alveolata</taxon>
        <taxon>Dinophyceae</taxon>
        <taxon>Suessiales</taxon>
        <taxon>Symbiodiniaceae</taxon>
        <taxon>Symbiodinium</taxon>
    </lineage>
</organism>
<feature type="region of interest" description="Disordered" evidence="16">
    <location>
        <begin position="704"/>
        <end position="764"/>
    </location>
</feature>
<evidence type="ECO:0000256" key="6">
    <source>
        <dbReference type="ARBA" id="ARBA00022777"/>
    </source>
</evidence>
<dbReference type="OrthoDB" id="412813at2759"/>
<dbReference type="InterPro" id="IPR011989">
    <property type="entry name" value="ARM-like"/>
</dbReference>
<comment type="catalytic activity">
    <reaction evidence="13">
        <text>L-seryl-[protein] + ATP = O-phospho-L-seryl-[protein] + ADP + H(+)</text>
        <dbReference type="Rhea" id="RHEA:17989"/>
        <dbReference type="Rhea" id="RHEA-COMP:9863"/>
        <dbReference type="Rhea" id="RHEA-COMP:11604"/>
        <dbReference type="ChEBI" id="CHEBI:15378"/>
        <dbReference type="ChEBI" id="CHEBI:29999"/>
        <dbReference type="ChEBI" id="CHEBI:30616"/>
        <dbReference type="ChEBI" id="CHEBI:83421"/>
        <dbReference type="ChEBI" id="CHEBI:456216"/>
        <dbReference type="EC" id="2.7.11.22"/>
    </reaction>
</comment>
<evidence type="ECO:0000256" key="16">
    <source>
        <dbReference type="SAM" id="MobiDB-lite"/>
    </source>
</evidence>
<evidence type="ECO:0000256" key="15">
    <source>
        <dbReference type="PROSITE-ProRule" id="PRU10141"/>
    </source>
</evidence>
<accession>A0A1Q9CX35</accession>
<dbReference type="AlphaFoldDB" id="A0A1Q9CX35"/>
<feature type="region of interest" description="Disordered" evidence="16">
    <location>
        <begin position="970"/>
        <end position="992"/>
    </location>
</feature>
<comment type="caution">
    <text evidence="18">The sequence shown here is derived from an EMBL/GenBank/DDBJ whole genome shotgun (WGS) entry which is preliminary data.</text>
</comment>
<dbReference type="PROSITE" id="PS50011">
    <property type="entry name" value="PROTEIN_KINASE_DOM"/>
    <property type="match status" value="1"/>
</dbReference>
<dbReference type="InterPro" id="IPR017441">
    <property type="entry name" value="Protein_kinase_ATP_BS"/>
</dbReference>
<comment type="similarity">
    <text evidence="1">Belongs to the protein kinase superfamily. CMGC Ser/Thr protein kinase family. CDC2/CDKX subfamily.</text>
</comment>
<evidence type="ECO:0000313" key="18">
    <source>
        <dbReference type="EMBL" id="OLP87493.1"/>
    </source>
</evidence>
<feature type="binding site" evidence="15">
    <location>
        <position position="330"/>
    </location>
    <ligand>
        <name>ATP</name>
        <dbReference type="ChEBI" id="CHEBI:30616"/>
    </ligand>
</feature>
<dbReference type="InterPro" id="IPR016024">
    <property type="entry name" value="ARM-type_fold"/>
</dbReference>
<dbReference type="Proteomes" id="UP000186817">
    <property type="component" value="Unassembled WGS sequence"/>
</dbReference>
<dbReference type="InterPro" id="IPR050108">
    <property type="entry name" value="CDK"/>
</dbReference>
<dbReference type="PROSITE" id="PS50077">
    <property type="entry name" value="HEAT_REPEAT"/>
    <property type="match status" value="1"/>
</dbReference>
<keyword evidence="5 15" id="KW-0547">Nucleotide-binding</keyword>
<feature type="domain" description="Protein kinase" evidence="17">
    <location>
        <begin position="300"/>
        <end position="575"/>
    </location>
</feature>
<comment type="catalytic activity">
    <reaction evidence="12">
        <text>L-threonyl-[protein] + ATP = O-phospho-L-threonyl-[protein] + ADP + H(+)</text>
        <dbReference type="Rhea" id="RHEA:46608"/>
        <dbReference type="Rhea" id="RHEA-COMP:11060"/>
        <dbReference type="Rhea" id="RHEA-COMP:11605"/>
        <dbReference type="ChEBI" id="CHEBI:15378"/>
        <dbReference type="ChEBI" id="CHEBI:30013"/>
        <dbReference type="ChEBI" id="CHEBI:30616"/>
        <dbReference type="ChEBI" id="CHEBI:61977"/>
        <dbReference type="ChEBI" id="CHEBI:456216"/>
        <dbReference type="EC" id="2.7.11.22"/>
    </reaction>
</comment>
<dbReference type="SUPFAM" id="SSF56112">
    <property type="entry name" value="Protein kinase-like (PK-like)"/>
    <property type="match status" value="1"/>
</dbReference>
<protein>
    <recommendedName>
        <fullName evidence="9">Cyclin-dependent kinase 2 homolog</fullName>
        <ecNumber evidence="2">2.7.11.22</ecNumber>
    </recommendedName>
    <alternativeName>
        <fullName evidence="10">Cell division control protein 2 homolog</fullName>
    </alternativeName>
    <alternativeName>
        <fullName evidence="11">cdc2-related kinase 2</fullName>
    </alternativeName>
</protein>
<dbReference type="GO" id="GO:0000082">
    <property type="term" value="P:G1/S transition of mitotic cell cycle"/>
    <property type="evidence" value="ECO:0007669"/>
    <property type="project" value="TreeGrafter"/>
</dbReference>
<evidence type="ECO:0000256" key="9">
    <source>
        <dbReference type="ARBA" id="ARBA00039612"/>
    </source>
</evidence>
<dbReference type="GO" id="GO:0000307">
    <property type="term" value="C:cyclin-dependent protein kinase holoenzyme complex"/>
    <property type="evidence" value="ECO:0007669"/>
    <property type="project" value="TreeGrafter"/>
</dbReference>
<evidence type="ECO:0000256" key="12">
    <source>
        <dbReference type="ARBA" id="ARBA00047811"/>
    </source>
</evidence>
<evidence type="ECO:0000256" key="8">
    <source>
        <dbReference type="ARBA" id="ARBA00038543"/>
    </source>
</evidence>
<dbReference type="EMBL" id="LSRX01000858">
    <property type="protein sequence ID" value="OLP87493.1"/>
    <property type="molecule type" value="Genomic_DNA"/>
</dbReference>
<dbReference type="InterPro" id="IPR011009">
    <property type="entry name" value="Kinase-like_dom_sf"/>
</dbReference>
<dbReference type="SMART" id="SM00220">
    <property type="entry name" value="S_TKc"/>
    <property type="match status" value="1"/>
</dbReference>
<evidence type="ECO:0000256" key="7">
    <source>
        <dbReference type="ARBA" id="ARBA00022840"/>
    </source>
</evidence>
<evidence type="ECO:0000256" key="1">
    <source>
        <dbReference type="ARBA" id="ARBA00006485"/>
    </source>
</evidence>
<dbReference type="InterPro" id="IPR025197">
    <property type="entry name" value="DUF4116"/>
</dbReference>
<evidence type="ECO:0000256" key="4">
    <source>
        <dbReference type="ARBA" id="ARBA00022679"/>
    </source>
</evidence>
<dbReference type="PROSITE" id="PS00107">
    <property type="entry name" value="PROTEIN_KINASE_ATP"/>
    <property type="match status" value="1"/>
</dbReference>
<dbReference type="GO" id="GO:0004693">
    <property type="term" value="F:cyclin-dependent protein serine/threonine kinase activity"/>
    <property type="evidence" value="ECO:0007669"/>
    <property type="project" value="UniProtKB-EC"/>
</dbReference>
<gene>
    <name evidence="18" type="primary">CDK3</name>
    <name evidence="18" type="ORF">AK812_SmicGene31273</name>
</gene>